<dbReference type="KEGG" id="uam:UABAM_00290"/>
<dbReference type="Gene3D" id="3.30.470.20">
    <property type="entry name" value="ATP-grasp fold, B domain"/>
    <property type="match status" value="1"/>
</dbReference>
<keyword evidence="1" id="KW-0067">ATP-binding</keyword>
<dbReference type="SUPFAM" id="SSF56059">
    <property type="entry name" value="Glutathione synthetase ATP-binding domain-like"/>
    <property type="match status" value="1"/>
</dbReference>
<dbReference type="InterPro" id="IPR003806">
    <property type="entry name" value="ATP-grasp_PylC-type"/>
</dbReference>
<gene>
    <name evidence="3" type="ORF">UABAM_00290</name>
</gene>
<reference evidence="3 4" key="1">
    <citation type="submission" date="2019-08" db="EMBL/GenBank/DDBJ databases">
        <title>Complete genome sequence of Candidatus Uab amorphum.</title>
        <authorList>
            <person name="Shiratori T."/>
            <person name="Suzuki S."/>
            <person name="Kakizawa Y."/>
            <person name="Ishida K."/>
        </authorList>
    </citation>
    <scope>NUCLEOTIDE SEQUENCE [LARGE SCALE GENOMIC DNA]</scope>
    <source>
        <strain evidence="3 4">SRT547</strain>
    </source>
</reference>
<sequence length="407" mass="46402">MDVYYHRIEGFHGLDSIKGIERYGKRAAALCNWEDVLLLDYYPGIKIPIEEIELLNTAGLGPKPQNIFAVNFSSSQTWEQNLQKNREVIETLEKFPLKRFMPFTSKSPVVHDLVKHLNIEYTFCTKELAFWGEDKGSLIELGQKYGHVPLGFTCHSKSEFIEAWQRLAARDDFTGEAVIKPFQGASGLLSTIVKDKDGVEAFVSNHELPGGGVIQEWHSFVASPSINYWVHDNEIEELFISDQIFEDAPPAYGKEGTCIHRGNVFPSNCSRDVIEKIRNYARPIVEDFMQRGYCGPIGFDTVVTKQQQVWIVEANPRVTGPHYGYFAAKKKKAAAFRLSNEQIKEGTTPQQLYQHLQDLFLTKEGSEGYFIYNFSNGKFTGVVLGKSRENIDHIYTVLQQKLREIRD</sequence>
<dbReference type="AlphaFoldDB" id="A0A5S9II08"/>
<evidence type="ECO:0000259" key="2">
    <source>
        <dbReference type="PROSITE" id="PS50975"/>
    </source>
</evidence>
<dbReference type="GO" id="GO:0005524">
    <property type="term" value="F:ATP binding"/>
    <property type="evidence" value="ECO:0007669"/>
    <property type="project" value="UniProtKB-UniRule"/>
</dbReference>
<dbReference type="OrthoDB" id="271331at2"/>
<dbReference type="Pfam" id="PF02655">
    <property type="entry name" value="ATP-grasp_3"/>
    <property type="match status" value="1"/>
</dbReference>
<evidence type="ECO:0000313" key="3">
    <source>
        <dbReference type="EMBL" id="BBM81947.1"/>
    </source>
</evidence>
<evidence type="ECO:0000256" key="1">
    <source>
        <dbReference type="PROSITE-ProRule" id="PRU00409"/>
    </source>
</evidence>
<dbReference type="RefSeq" id="WP_151966207.1">
    <property type="nucleotide sequence ID" value="NZ_AP019860.1"/>
</dbReference>
<keyword evidence="1" id="KW-0547">Nucleotide-binding</keyword>
<name>A0A5S9II08_UABAM</name>
<dbReference type="PROSITE" id="PS50975">
    <property type="entry name" value="ATP_GRASP"/>
    <property type="match status" value="1"/>
</dbReference>
<dbReference type="GO" id="GO:0046872">
    <property type="term" value="F:metal ion binding"/>
    <property type="evidence" value="ECO:0007669"/>
    <property type="project" value="InterPro"/>
</dbReference>
<accession>A0A5S9II08</accession>
<protein>
    <recommendedName>
        <fullName evidence="2">ATP-grasp domain-containing protein</fullName>
    </recommendedName>
</protein>
<dbReference type="InterPro" id="IPR011761">
    <property type="entry name" value="ATP-grasp"/>
</dbReference>
<evidence type="ECO:0000313" key="4">
    <source>
        <dbReference type="Proteomes" id="UP000326354"/>
    </source>
</evidence>
<proteinExistence type="predicted"/>
<keyword evidence="4" id="KW-1185">Reference proteome</keyword>
<dbReference type="EMBL" id="AP019860">
    <property type="protein sequence ID" value="BBM81947.1"/>
    <property type="molecule type" value="Genomic_DNA"/>
</dbReference>
<feature type="domain" description="ATP-grasp" evidence="2">
    <location>
        <begin position="138"/>
        <end position="347"/>
    </location>
</feature>
<organism evidence="3 4">
    <name type="scientific">Uabimicrobium amorphum</name>
    <dbReference type="NCBI Taxonomy" id="2596890"/>
    <lineage>
        <taxon>Bacteria</taxon>
        <taxon>Pseudomonadati</taxon>
        <taxon>Planctomycetota</taxon>
        <taxon>Candidatus Uabimicrobiia</taxon>
        <taxon>Candidatus Uabimicrobiales</taxon>
        <taxon>Candidatus Uabimicrobiaceae</taxon>
        <taxon>Candidatus Uabimicrobium</taxon>
    </lineage>
</organism>
<dbReference type="Proteomes" id="UP000326354">
    <property type="component" value="Chromosome"/>
</dbReference>